<dbReference type="PATRIC" id="fig|1303518.3.peg.1053"/>
<dbReference type="PRINTS" id="PR00081">
    <property type="entry name" value="GDHRDH"/>
</dbReference>
<reference evidence="5" key="1">
    <citation type="submission" date="2013-03" db="EMBL/GenBank/DDBJ databases">
        <title>Genome sequence of Chthonomonas calidirosea, the first sequenced genome from the Armatimonadetes phylum (formally candidate division OP10).</title>
        <authorList>
            <person name="Lee K.C.Y."/>
            <person name="Morgan X.C."/>
            <person name="Dunfield P.F."/>
            <person name="Tamas I."/>
            <person name="Houghton K.M."/>
            <person name="Vyssotski M."/>
            <person name="Ryan J.L.J."/>
            <person name="Lagutin K."/>
            <person name="McDonald I.R."/>
            <person name="Stott M.B."/>
        </authorList>
    </citation>
    <scope>NUCLEOTIDE SEQUENCE [LARGE SCALE GENOMIC DNA]</scope>
    <source>
        <strain evidence="5">DSM 23976 / ICMP 18418 / T49</strain>
    </source>
</reference>
<dbReference type="Gene3D" id="3.40.50.720">
    <property type="entry name" value="NAD(P)-binding Rossmann-like Domain"/>
    <property type="match status" value="1"/>
</dbReference>
<dbReference type="PRINTS" id="PR00080">
    <property type="entry name" value="SDRFAMILY"/>
</dbReference>
<dbReference type="InterPro" id="IPR036291">
    <property type="entry name" value="NAD(P)-bd_dom_sf"/>
</dbReference>
<dbReference type="PROSITE" id="PS00061">
    <property type="entry name" value="ADH_SHORT"/>
    <property type="match status" value="1"/>
</dbReference>
<name>S0EUB7_CHTCT</name>
<dbReference type="HOGENOM" id="CLU_010194_1_3_0"/>
<dbReference type="InterPro" id="IPR020904">
    <property type="entry name" value="Sc_DH/Rdtase_CS"/>
</dbReference>
<dbReference type="NCBIfam" id="NF005559">
    <property type="entry name" value="PRK07231.1"/>
    <property type="match status" value="1"/>
</dbReference>
<dbReference type="SMART" id="SM00822">
    <property type="entry name" value="PKS_KR"/>
    <property type="match status" value="1"/>
</dbReference>
<dbReference type="PANTHER" id="PTHR43639">
    <property type="entry name" value="OXIDOREDUCTASE, SHORT-CHAIN DEHYDROGENASE/REDUCTASE FAMILY (AFU_ORTHOLOGUE AFUA_5G02870)"/>
    <property type="match status" value="1"/>
</dbReference>
<protein>
    <submittedName>
        <fullName evidence="4">Dehydrogenases with different specificities (Related to short-chain alcohol dehydrogenases)</fullName>
        <ecNumber evidence="4">1.1.1.100</ecNumber>
    </submittedName>
</protein>
<sequence>MGRRFEGKTVLVTGGSRGIGAAIARRFASEGAYVVIGYERNKEAAERVVQQIAETGGAAVAFQADMGQCEQVVHLVRTAFSWYKRLDVLVNNAAVLEIRPLLETDRHHAERLFAVNVLGPLAAMREAAKLFGEEGCSIINISSGAAAATPPGLGVYSASKAALEVLTRTFAVELGPRGVRVNAIAPGFTETDMLQQRLDASDRAHIIAQTPLRRLGTPEDIADAVLFLASHEARWITGAVIPVSGGFR</sequence>
<dbReference type="AlphaFoldDB" id="S0EUB7"/>
<evidence type="ECO:0000256" key="2">
    <source>
        <dbReference type="ARBA" id="ARBA00023002"/>
    </source>
</evidence>
<dbReference type="FunFam" id="3.40.50.720:FF:000084">
    <property type="entry name" value="Short-chain dehydrogenase reductase"/>
    <property type="match status" value="1"/>
</dbReference>
<dbReference type="eggNOG" id="COG1028">
    <property type="taxonomic scope" value="Bacteria"/>
</dbReference>
<dbReference type="STRING" id="454171.CP488_00119"/>
<evidence type="ECO:0000256" key="1">
    <source>
        <dbReference type="ARBA" id="ARBA00006484"/>
    </source>
</evidence>
<keyword evidence="5" id="KW-1185">Reference proteome</keyword>
<feature type="domain" description="Ketoreductase" evidence="3">
    <location>
        <begin position="8"/>
        <end position="187"/>
    </location>
</feature>
<accession>S0EUB7</accession>
<dbReference type="OrthoDB" id="9803333at2"/>
<organism evidence="4 5">
    <name type="scientific">Chthonomonas calidirosea (strain DSM 23976 / ICMP 18418 / T49)</name>
    <dbReference type="NCBI Taxonomy" id="1303518"/>
    <lineage>
        <taxon>Bacteria</taxon>
        <taxon>Bacillati</taxon>
        <taxon>Armatimonadota</taxon>
        <taxon>Chthonomonadia</taxon>
        <taxon>Chthonomonadales</taxon>
        <taxon>Chthonomonadaceae</taxon>
        <taxon>Chthonomonas</taxon>
    </lineage>
</organism>
<evidence type="ECO:0000313" key="5">
    <source>
        <dbReference type="Proteomes" id="UP000014227"/>
    </source>
</evidence>
<dbReference type="InterPro" id="IPR002347">
    <property type="entry name" value="SDR_fam"/>
</dbReference>
<dbReference type="Proteomes" id="UP000014227">
    <property type="component" value="Chromosome I"/>
</dbReference>
<dbReference type="InterPro" id="IPR057326">
    <property type="entry name" value="KR_dom"/>
</dbReference>
<keyword evidence="2 4" id="KW-0560">Oxidoreductase</keyword>
<dbReference type="GO" id="GO:0004316">
    <property type="term" value="F:3-oxoacyl-[acyl-carrier-protein] reductase (NADPH) activity"/>
    <property type="evidence" value="ECO:0007669"/>
    <property type="project" value="UniProtKB-EC"/>
</dbReference>
<dbReference type="EC" id="1.1.1.100" evidence="4"/>
<gene>
    <name evidence="4" type="ORF">CCALI_01037</name>
</gene>
<dbReference type="Pfam" id="PF13561">
    <property type="entry name" value="adh_short_C2"/>
    <property type="match status" value="1"/>
</dbReference>
<dbReference type="SUPFAM" id="SSF51735">
    <property type="entry name" value="NAD(P)-binding Rossmann-fold domains"/>
    <property type="match status" value="1"/>
</dbReference>
<evidence type="ECO:0000259" key="3">
    <source>
        <dbReference type="SMART" id="SM00822"/>
    </source>
</evidence>
<proteinExistence type="inferred from homology"/>
<dbReference type="InParanoid" id="S0EUB7"/>
<evidence type="ECO:0000313" key="4">
    <source>
        <dbReference type="EMBL" id="CCW34859.1"/>
    </source>
</evidence>
<dbReference type="RefSeq" id="WP_016482408.1">
    <property type="nucleotide sequence ID" value="NC_021487.1"/>
</dbReference>
<comment type="similarity">
    <text evidence="1">Belongs to the short-chain dehydrogenases/reductases (SDR) family.</text>
</comment>
<dbReference type="EMBL" id="HF951689">
    <property type="protein sequence ID" value="CCW34859.1"/>
    <property type="molecule type" value="Genomic_DNA"/>
</dbReference>
<dbReference type="PANTHER" id="PTHR43639:SF1">
    <property type="entry name" value="SHORT-CHAIN DEHYDROGENASE_REDUCTASE FAMILY PROTEIN"/>
    <property type="match status" value="1"/>
</dbReference>
<dbReference type="KEGG" id="ccz:CCALI_01037"/>